<evidence type="ECO:0008006" key="3">
    <source>
        <dbReference type="Google" id="ProtNLM"/>
    </source>
</evidence>
<dbReference type="EnsemblPlants" id="Pp3c20_18690V3.4">
    <property type="protein sequence ID" value="Pp3c20_18690V3.4"/>
    <property type="gene ID" value="Pp3c20_18690"/>
</dbReference>
<reference evidence="1" key="3">
    <citation type="submission" date="2020-12" db="UniProtKB">
        <authorList>
            <consortium name="EnsemblPlants"/>
        </authorList>
    </citation>
    <scope>IDENTIFICATION</scope>
</reference>
<evidence type="ECO:0000313" key="2">
    <source>
        <dbReference type="Proteomes" id="UP000006727"/>
    </source>
</evidence>
<evidence type="ECO:0000313" key="1">
    <source>
        <dbReference type="EnsemblPlants" id="Pp3c20_18690V3.4"/>
    </source>
</evidence>
<keyword evidence="2" id="KW-1185">Reference proteome</keyword>
<reference evidence="1 2" key="2">
    <citation type="journal article" date="2018" name="Plant J.">
        <title>The Physcomitrella patens chromosome-scale assembly reveals moss genome structure and evolution.</title>
        <authorList>
            <person name="Lang D."/>
            <person name="Ullrich K.K."/>
            <person name="Murat F."/>
            <person name="Fuchs J."/>
            <person name="Jenkins J."/>
            <person name="Haas F.B."/>
            <person name="Piednoel M."/>
            <person name="Gundlach H."/>
            <person name="Van Bel M."/>
            <person name="Meyberg R."/>
            <person name="Vives C."/>
            <person name="Morata J."/>
            <person name="Symeonidi A."/>
            <person name="Hiss M."/>
            <person name="Muchero W."/>
            <person name="Kamisugi Y."/>
            <person name="Saleh O."/>
            <person name="Blanc G."/>
            <person name="Decker E.L."/>
            <person name="van Gessel N."/>
            <person name="Grimwood J."/>
            <person name="Hayes R.D."/>
            <person name="Graham S.W."/>
            <person name="Gunter L.E."/>
            <person name="McDaniel S.F."/>
            <person name="Hoernstein S.N.W."/>
            <person name="Larsson A."/>
            <person name="Li F.W."/>
            <person name="Perroud P.F."/>
            <person name="Phillips J."/>
            <person name="Ranjan P."/>
            <person name="Rokshar D.S."/>
            <person name="Rothfels C.J."/>
            <person name="Schneider L."/>
            <person name="Shu S."/>
            <person name="Stevenson D.W."/>
            <person name="Thummler F."/>
            <person name="Tillich M."/>
            <person name="Villarreal Aguilar J.C."/>
            <person name="Widiez T."/>
            <person name="Wong G.K."/>
            <person name="Wymore A."/>
            <person name="Zhang Y."/>
            <person name="Zimmer A.D."/>
            <person name="Quatrano R.S."/>
            <person name="Mayer K.F.X."/>
            <person name="Goodstein D."/>
            <person name="Casacuberta J.M."/>
            <person name="Vandepoele K."/>
            <person name="Reski R."/>
            <person name="Cuming A.C."/>
            <person name="Tuskan G.A."/>
            <person name="Maumus F."/>
            <person name="Salse J."/>
            <person name="Schmutz J."/>
            <person name="Rensing S.A."/>
        </authorList>
    </citation>
    <scope>NUCLEOTIDE SEQUENCE [LARGE SCALE GENOMIC DNA]</scope>
    <source>
        <strain evidence="1 2">cv. Gransden 2004</strain>
    </source>
</reference>
<protein>
    <recommendedName>
        <fullName evidence="3">Peptidylprolyl isomerase</fullName>
    </recommendedName>
</protein>
<dbReference type="Gramene" id="Pp3c20_18690V3.4">
    <property type="protein sequence ID" value="Pp3c20_18690V3.4"/>
    <property type="gene ID" value="Pp3c20_18690"/>
</dbReference>
<dbReference type="EMBL" id="ABEU02000020">
    <property type="status" value="NOT_ANNOTATED_CDS"/>
    <property type="molecule type" value="Genomic_DNA"/>
</dbReference>
<proteinExistence type="predicted"/>
<organism evidence="1 2">
    <name type="scientific">Physcomitrium patens</name>
    <name type="common">Spreading-leaved earth moss</name>
    <name type="synonym">Physcomitrella patens</name>
    <dbReference type="NCBI Taxonomy" id="3218"/>
    <lineage>
        <taxon>Eukaryota</taxon>
        <taxon>Viridiplantae</taxon>
        <taxon>Streptophyta</taxon>
        <taxon>Embryophyta</taxon>
        <taxon>Bryophyta</taxon>
        <taxon>Bryophytina</taxon>
        <taxon>Bryopsida</taxon>
        <taxon>Funariidae</taxon>
        <taxon>Funariales</taxon>
        <taxon>Funariaceae</taxon>
        <taxon>Physcomitrium</taxon>
    </lineage>
</organism>
<reference evidence="1 2" key="1">
    <citation type="journal article" date="2008" name="Science">
        <title>The Physcomitrella genome reveals evolutionary insights into the conquest of land by plants.</title>
        <authorList>
            <person name="Rensing S."/>
            <person name="Lang D."/>
            <person name="Zimmer A."/>
            <person name="Terry A."/>
            <person name="Salamov A."/>
            <person name="Shapiro H."/>
            <person name="Nishiyama T."/>
            <person name="Perroud P.-F."/>
            <person name="Lindquist E."/>
            <person name="Kamisugi Y."/>
            <person name="Tanahashi T."/>
            <person name="Sakakibara K."/>
            <person name="Fujita T."/>
            <person name="Oishi K."/>
            <person name="Shin-I T."/>
            <person name="Kuroki Y."/>
            <person name="Toyoda A."/>
            <person name="Suzuki Y."/>
            <person name="Hashimoto A."/>
            <person name="Yamaguchi K."/>
            <person name="Sugano A."/>
            <person name="Kohara Y."/>
            <person name="Fujiyama A."/>
            <person name="Anterola A."/>
            <person name="Aoki S."/>
            <person name="Ashton N."/>
            <person name="Barbazuk W.B."/>
            <person name="Barker E."/>
            <person name="Bennetzen J."/>
            <person name="Bezanilla M."/>
            <person name="Blankenship R."/>
            <person name="Cho S.H."/>
            <person name="Dutcher S."/>
            <person name="Estelle M."/>
            <person name="Fawcett J.A."/>
            <person name="Gundlach H."/>
            <person name="Hanada K."/>
            <person name="Heyl A."/>
            <person name="Hicks K.A."/>
            <person name="Hugh J."/>
            <person name="Lohr M."/>
            <person name="Mayer K."/>
            <person name="Melkozernov A."/>
            <person name="Murata T."/>
            <person name="Nelson D."/>
            <person name="Pils B."/>
            <person name="Prigge M."/>
            <person name="Reiss B."/>
            <person name="Renner T."/>
            <person name="Rombauts S."/>
            <person name="Rushton P."/>
            <person name="Sanderfoot A."/>
            <person name="Schween G."/>
            <person name="Shiu S.-H."/>
            <person name="Stueber K."/>
            <person name="Theodoulou F.L."/>
            <person name="Tu H."/>
            <person name="Van de Peer Y."/>
            <person name="Verrier P.J."/>
            <person name="Waters E."/>
            <person name="Wood A."/>
            <person name="Yang L."/>
            <person name="Cove D."/>
            <person name="Cuming A."/>
            <person name="Hasebe M."/>
            <person name="Lucas S."/>
            <person name="Mishler D.B."/>
            <person name="Reski R."/>
            <person name="Grigoriev I."/>
            <person name="Quatrano R.S."/>
            <person name="Boore J.L."/>
        </authorList>
    </citation>
    <scope>NUCLEOTIDE SEQUENCE [LARGE SCALE GENOMIC DNA]</scope>
    <source>
        <strain evidence="1 2">cv. Gransden 2004</strain>
    </source>
</reference>
<accession>A0A7I4C9R5</accession>
<name>A0A7I4C9R5_PHYPA</name>
<dbReference type="Proteomes" id="UP000006727">
    <property type="component" value="Chromosome 20"/>
</dbReference>
<sequence length="71" mass="8136">MVSTFYRVIEEFITYGDFDRDSLLLQGIDGLNIYGDAFKDDSFKCKLLRGISSRNPRCFGCLIIWSYAGHS</sequence>
<dbReference type="AlphaFoldDB" id="A0A7I4C9R5"/>